<dbReference type="Gene3D" id="3.40.50.300">
    <property type="entry name" value="P-loop containing nucleotide triphosphate hydrolases"/>
    <property type="match status" value="1"/>
</dbReference>
<feature type="compositionally biased region" description="Polar residues" evidence="25">
    <location>
        <begin position="733"/>
        <end position="742"/>
    </location>
</feature>
<dbReference type="Pfam" id="PF01363">
    <property type="entry name" value="FYVE"/>
    <property type="match status" value="1"/>
</dbReference>
<dbReference type="PROSITE" id="PS51722">
    <property type="entry name" value="G_TR_2"/>
    <property type="match status" value="1"/>
</dbReference>
<dbReference type="GO" id="GO:0010008">
    <property type="term" value="C:endosome membrane"/>
    <property type="evidence" value="ECO:0007669"/>
    <property type="project" value="UniProtKB-SubCell"/>
</dbReference>
<keyword evidence="11" id="KW-0547">Nucleotide-binding</keyword>
<feature type="compositionally biased region" description="Polar residues" evidence="25">
    <location>
        <begin position="492"/>
        <end position="507"/>
    </location>
</feature>
<comment type="subcellular location">
    <subcellularLocation>
        <location evidence="3">Cytoplasm</location>
    </subcellularLocation>
    <subcellularLocation>
        <location evidence="2">Endosome membrane</location>
        <topology evidence="2">Peripheral membrane protein</topology>
        <orientation evidence="2">Cytoplasmic side</orientation>
    </subcellularLocation>
</comment>
<evidence type="ECO:0000256" key="1">
    <source>
        <dbReference type="ARBA" id="ARBA00003067"/>
    </source>
</evidence>
<keyword evidence="8" id="KW-0963">Cytoplasm</keyword>
<keyword evidence="30" id="KW-1185">Reference proteome</keyword>
<dbReference type="SUPFAM" id="SSF57903">
    <property type="entry name" value="FYVE/PHD zinc finger"/>
    <property type="match status" value="1"/>
</dbReference>
<keyword evidence="15" id="KW-0378">Hydrolase</keyword>
<name>A0A4Q4T199_9PEZI</name>
<dbReference type="CDD" id="cd16267">
    <property type="entry name" value="HBS1-like_II"/>
    <property type="match status" value="1"/>
</dbReference>
<evidence type="ECO:0000256" key="11">
    <source>
        <dbReference type="ARBA" id="ARBA00022741"/>
    </source>
</evidence>
<evidence type="ECO:0000256" key="21">
    <source>
        <dbReference type="ARBA" id="ARBA00049117"/>
    </source>
</evidence>
<dbReference type="GO" id="GO:0003746">
    <property type="term" value="F:translation elongation factor activity"/>
    <property type="evidence" value="ECO:0007669"/>
    <property type="project" value="UniProtKB-KW"/>
</dbReference>
<dbReference type="Gene3D" id="2.40.30.10">
    <property type="entry name" value="Translation factors"/>
    <property type="match status" value="2"/>
</dbReference>
<dbReference type="GO" id="GO:0006623">
    <property type="term" value="P:protein targeting to vacuole"/>
    <property type="evidence" value="ECO:0007669"/>
    <property type="project" value="TreeGrafter"/>
</dbReference>
<dbReference type="STRING" id="155417.A0A4Q4T199"/>
<keyword evidence="13" id="KW-0251">Elongation factor</keyword>
<dbReference type="SUPFAM" id="SSF52540">
    <property type="entry name" value="P-loop containing nucleoside triphosphate hydrolases"/>
    <property type="match status" value="1"/>
</dbReference>
<dbReference type="CDD" id="cd16979">
    <property type="entry name" value="VHS_Vps27"/>
    <property type="match status" value="1"/>
</dbReference>
<evidence type="ECO:0000259" key="27">
    <source>
        <dbReference type="PROSITE" id="PS50179"/>
    </source>
</evidence>
<dbReference type="InterPro" id="IPR011011">
    <property type="entry name" value="Znf_FYVE_PHD"/>
</dbReference>
<comment type="caution">
    <text evidence="29">The sequence shown here is derived from an EMBL/GenBank/DDBJ whole genome shotgun (WGS) entry which is preliminary data.</text>
</comment>
<dbReference type="InterPro" id="IPR009000">
    <property type="entry name" value="Transl_B-barrel_sf"/>
</dbReference>
<feature type="compositionally biased region" description="Polar residues" evidence="25">
    <location>
        <begin position="531"/>
        <end position="570"/>
    </location>
</feature>
<dbReference type="GO" id="GO:0008270">
    <property type="term" value="F:zinc ion binding"/>
    <property type="evidence" value="ECO:0007669"/>
    <property type="project" value="UniProtKB-KW"/>
</dbReference>
<evidence type="ECO:0000313" key="30">
    <source>
        <dbReference type="Proteomes" id="UP000293360"/>
    </source>
</evidence>
<feature type="region of interest" description="Disordered" evidence="25">
    <location>
        <begin position="230"/>
        <end position="266"/>
    </location>
</feature>
<keyword evidence="10" id="KW-0677">Repeat</keyword>
<comment type="similarity">
    <text evidence="4">Belongs to the TRAFAC class translation factor GTPase superfamily. Classic translation factor GTPase family. EF-Tu/EF-1A subfamily.</text>
</comment>
<dbReference type="GO" id="GO:0003924">
    <property type="term" value="F:GTPase activity"/>
    <property type="evidence" value="ECO:0007669"/>
    <property type="project" value="InterPro"/>
</dbReference>
<dbReference type="NCBIfam" id="TIGR00231">
    <property type="entry name" value="small_GTP"/>
    <property type="match status" value="1"/>
</dbReference>
<dbReference type="OrthoDB" id="957735at2759"/>
<feature type="compositionally biased region" description="Low complexity" evidence="25">
    <location>
        <begin position="662"/>
        <end position="678"/>
    </location>
</feature>
<dbReference type="FunFam" id="1.25.40.90:FF:000031">
    <property type="entry name" value="Vacuolar protein sorting-associated protein 27"/>
    <property type="match status" value="1"/>
</dbReference>
<evidence type="ECO:0000259" key="28">
    <source>
        <dbReference type="PROSITE" id="PS51722"/>
    </source>
</evidence>
<dbReference type="InterPro" id="IPR005225">
    <property type="entry name" value="Small_GTP-bd"/>
</dbReference>
<evidence type="ECO:0000256" key="9">
    <source>
        <dbReference type="ARBA" id="ARBA00022723"/>
    </source>
</evidence>
<dbReference type="InterPro" id="IPR031157">
    <property type="entry name" value="G_TR_CS"/>
</dbReference>
<dbReference type="SUPFAM" id="SSF48464">
    <property type="entry name" value="ENTH/VHS domain"/>
    <property type="match status" value="1"/>
</dbReference>
<feature type="domain" description="Tr-type G" evidence="28">
    <location>
        <begin position="1228"/>
        <end position="1451"/>
    </location>
</feature>
<feature type="domain" description="VHS" evidence="27">
    <location>
        <begin position="27"/>
        <end position="151"/>
    </location>
</feature>
<feature type="compositionally biased region" description="Basic and acidic residues" evidence="25">
    <location>
        <begin position="1187"/>
        <end position="1200"/>
    </location>
</feature>
<dbReference type="Pfam" id="PF02809">
    <property type="entry name" value="UIM"/>
    <property type="match status" value="2"/>
</dbReference>
<feature type="region of interest" description="Disordered" evidence="25">
    <location>
        <begin position="461"/>
        <end position="753"/>
    </location>
</feature>
<evidence type="ECO:0000256" key="17">
    <source>
        <dbReference type="ARBA" id="ARBA00022845"/>
    </source>
</evidence>
<dbReference type="InterPro" id="IPR015033">
    <property type="entry name" value="HBS1-like_N"/>
</dbReference>
<dbReference type="CDD" id="cd15735">
    <property type="entry name" value="FYVE_spVPS27p_like"/>
    <property type="match status" value="1"/>
</dbReference>
<dbReference type="FunFam" id="3.40.50.300:FF:000204">
    <property type="entry name" value="Translation elongation factor Tu"/>
    <property type="match status" value="1"/>
</dbReference>
<evidence type="ECO:0000256" key="12">
    <source>
        <dbReference type="ARBA" id="ARBA00022753"/>
    </source>
</evidence>
<dbReference type="GO" id="GO:0032266">
    <property type="term" value="F:phosphatidylinositol-3-phosphate binding"/>
    <property type="evidence" value="ECO:0007669"/>
    <property type="project" value="TreeGrafter"/>
</dbReference>
<protein>
    <recommendedName>
        <fullName evidence="23">Elongation factor 1 alpha-like protein</fullName>
    </recommendedName>
    <alternativeName>
        <fullName evidence="7">Vacuolar protein sorting-associated protein 27</fullName>
    </alternativeName>
</protein>
<dbReference type="Gene3D" id="3.30.40.10">
    <property type="entry name" value="Zinc/RING finger domain, C3HC4 (zinc finger)"/>
    <property type="match status" value="1"/>
</dbReference>
<feature type="region of interest" description="Disordered" evidence="25">
    <location>
        <begin position="1017"/>
        <end position="1111"/>
    </location>
</feature>
<dbReference type="PROSITE" id="PS50178">
    <property type="entry name" value="ZF_FYVE"/>
    <property type="match status" value="1"/>
</dbReference>
<comment type="similarity">
    <text evidence="5">Belongs to the VPS27 family.</text>
</comment>
<evidence type="ECO:0000256" key="19">
    <source>
        <dbReference type="ARBA" id="ARBA00023134"/>
    </source>
</evidence>
<evidence type="ECO:0000256" key="5">
    <source>
        <dbReference type="ARBA" id="ARBA00008597"/>
    </source>
</evidence>
<dbReference type="EMBL" id="QJNU01000597">
    <property type="protein sequence ID" value="RYO93021.1"/>
    <property type="molecule type" value="Genomic_DNA"/>
</dbReference>
<evidence type="ECO:0000256" key="22">
    <source>
        <dbReference type="ARBA" id="ARBA00063537"/>
    </source>
</evidence>
<dbReference type="PANTHER" id="PTHR47794">
    <property type="entry name" value="VACUOLAR PROTEIN SORTING-ASSOCIATED PROTEIN 27"/>
    <property type="match status" value="1"/>
</dbReference>
<sequence>MMGGWFSSSANSALDEQIEKATSSSLEDIALNLEISDIIRSRTVQPKDAMRSLKRRIGAKNPNQQLGALNLTDTCVKNGGAHFLVEVASREFMDNLTSLLHAVGPAAVNQEVKTKILELIQSWAAATEGRYDLKYIDETYKALQKDGFQFPPRVTVASSMIDSSAPPEWTDSDVCMRCRTPFTFTNRKHHCRNCGNCFDQQCSSKTLPLPHLGILQAVRVDDGCYAKLTDKSNKGAPSGQQRTTSSSSFPHKNRSTSAMQPRNARVDDDFDEDLKKALAMSLEDVQTHSKGYAPPTNNAPAASYAKTNGQSTSPRKAQEEEDEDLKAAIAASLADMEEQKQKHAAVLKQQADSTPVPSAAQFAPPKNDYELTPVEAENINLFATLVDRLQTQPPGTILREPQIQELYDSIGALRPKLARTYGETMSKHDTLLDLHAKLSTVVRYYDRMLEERLSKAYSQHDIGGYSLPPPRQPSVPYPSVQSTAGPGPAENFYTSDPRSQYDRTPTGQPYAHHSQPTPQPQYANYDKCGSISPSSQYPHPAQRTDSWQTQAPSGPAQYPNSTNYAPTEPSTPVPHARAMPQSQPSRAPELGGPSASDPNAAYYYNTQRNPDGQAPSGPVESAASPYPSLQQSVNYNQQSVPPTPASVAAQLSQPSQPPPQYAPSAQHPQQPYWQQQQQQPPPQQQQQPPPQQQQQQPPPQQQQQQQQQQQHQHQHQHTGHIPQAYQAPGPGYSNFSQDSFPSAPQHAPPKPIPEEGFAMASSINPLCKYPELPLAYVCYATGRPSAIAYLNWAIFAANFRSLVPLGHILSDGLYQQTPWVRHIIPSRLSDKKIQDHSRRLSAAIYSGTYLCCVALVMSRHQAYRNYDYEKDLDEYEGEEYEEEEDDELSPEDRAQMAAGTAEIRAALGDEASKVTTQQIQEALWHYYYDVDKSIAYLISKFIAPPPKAAQSATKKQKGAGPGSSDRSERFSFQDFFSDMPWLNTPKDRETVFVEPSLPRGGLLGGASAPGGKMSKLQALAAARKKKAEDQKSGKMVKGTTQQVDQLSLSSPSEGNEEEMRPLGSVIEKKSMSAQARANLKPQGRDQTEESRPEKFATQSTEPAPSPAIEKAPPLETAAPSAFAQALLGPVSNSAAHAQQTHYPLPYMNLASSVTDAFSEPSPDDVVLTAQSKASNKRLAASTTKKKGGPDEKAASTSDALKDLKIDDTPLPKSKNLDVLSEYEKSKSKKSASFVVVGHVDAGKSTLMGRLLLDLNVVDQRTIERYRKEAEAMGKSSFALAWVLDQRTEERSRGVTIDIATNKFETERTSFTILDAPGHRDFIPNMIAGASQADFAILVVDATTGAFESGLKGQTREHSLLLRSMGVSRIIVAVNKLDTVNWSQERFDEITQQVSGFLSATGFQLKNVSFVPVSGLHGDNLVNRSADSAGGWYTGNTLIEELEGSEPMSRALEKPLRMTISEVYRSTQSPLTISGRLDAGSLQIGDALLIQPSGEKAYVKSLELDGEPADWAVAGQNAVVHLTNIDAIHVRVGDIVCDIKQPIGCIDTFTVKALAFDILMPMQVDVHRGRLHAAGQIVEIPALLDKVKGTVLKKKPKIVKPANVARVVVKMGTKVPLEAGQRVVLRSGGETVAAGLLE</sequence>
<dbReference type="Pfam" id="PF03143">
    <property type="entry name" value="GTP_EFTU_D3"/>
    <property type="match status" value="1"/>
</dbReference>
<evidence type="ECO:0000313" key="29">
    <source>
        <dbReference type="EMBL" id="RYO93021.1"/>
    </source>
</evidence>
<dbReference type="SMART" id="SM00726">
    <property type="entry name" value="UIM"/>
    <property type="match status" value="2"/>
</dbReference>
<evidence type="ECO:0000256" key="15">
    <source>
        <dbReference type="ARBA" id="ARBA00022801"/>
    </source>
</evidence>
<evidence type="ECO:0000256" key="10">
    <source>
        <dbReference type="ARBA" id="ARBA00022737"/>
    </source>
</evidence>
<feature type="domain" description="FYVE-type" evidence="26">
    <location>
        <begin position="169"/>
        <end position="229"/>
    </location>
</feature>
<dbReference type="SUPFAM" id="SSF50447">
    <property type="entry name" value="Translation proteins"/>
    <property type="match status" value="1"/>
</dbReference>
<dbReference type="GO" id="GO:0005525">
    <property type="term" value="F:GTP binding"/>
    <property type="evidence" value="ECO:0007669"/>
    <property type="project" value="UniProtKB-KW"/>
</dbReference>
<dbReference type="Gene3D" id="1.20.5.1940">
    <property type="match status" value="1"/>
</dbReference>
<dbReference type="Gene3D" id="1.25.40.90">
    <property type="match status" value="1"/>
</dbReference>
<dbReference type="PANTHER" id="PTHR47794:SF1">
    <property type="entry name" value="VACUOLAR PROTEIN SORTING-ASSOCIATED PROTEIN 27"/>
    <property type="match status" value="1"/>
</dbReference>
<evidence type="ECO:0000256" key="14">
    <source>
        <dbReference type="ARBA" id="ARBA00022771"/>
    </source>
</evidence>
<dbReference type="InterPro" id="IPR000306">
    <property type="entry name" value="Znf_FYVE"/>
</dbReference>
<feature type="compositionally biased region" description="Basic and acidic residues" evidence="25">
    <location>
        <begin position="1082"/>
        <end position="1094"/>
    </location>
</feature>
<evidence type="ECO:0000256" key="20">
    <source>
        <dbReference type="ARBA" id="ARBA00023136"/>
    </source>
</evidence>
<dbReference type="Proteomes" id="UP000293360">
    <property type="component" value="Unassembled WGS sequence"/>
</dbReference>
<feature type="compositionally biased region" description="Low complexity" evidence="25">
    <location>
        <begin position="701"/>
        <end position="711"/>
    </location>
</feature>
<dbReference type="GO" id="GO:0043328">
    <property type="term" value="P:protein transport to vacuole involved in ubiquitin-dependent protein catabolic process via the multivesicular body sorting pathway"/>
    <property type="evidence" value="ECO:0007669"/>
    <property type="project" value="TreeGrafter"/>
</dbReference>
<dbReference type="InterPro" id="IPR027417">
    <property type="entry name" value="P-loop_NTPase"/>
</dbReference>
<evidence type="ECO:0000256" key="24">
    <source>
        <dbReference type="PROSITE-ProRule" id="PRU00091"/>
    </source>
</evidence>
<dbReference type="InterPro" id="IPR017455">
    <property type="entry name" value="Znf_FYVE-rel"/>
</dbReference>
<evidence type="ECO:0000259" key="26">
    <source>
        <dbReference type="PROSITE" id="PS50178"/>
    </source>
</evidence>
<dbReference type="InterPro" id="IPR004160">
    <property type="entry name" value="Transl_elong_EFTu/EF1A_C"/>
</dbReference>
<feature type="compositionally biased region" description="Polar residues" evidence="25">
    <location>
        <begin position="1038"/>
        <end position="1053"/>
    </location>
</feature>
<dbReference type="Pfam" id="PF08938">
    <property type="entry name" value="HBS1_N"/>
    <property type="match status" value="1"/>
</dbReference>
<organism evidence="29 30">
    <name type="scientific">Monosporascus ibericus</name>
    <dbReference type="NCBI Taxonomy" id="155417"/>
    <lineage>
        <taxon>Eukaryota</taxon>
        <taxon>Fungi</taxon>
        <taxon>Dikarya</taxon>
        <taxon>Ascomycota</taxon>
        <taxon>Pezizomycotina</taxon>
        <taxon>Sordariomycetes</taxon>
        <taxon>Xylariomycetidae</taxon>
        <taxon>Xylariales</taxon>
        <taxon>Xylariales incertae sedis</taxon>
        <taxon>Monosporascus</taxon>
    </lineage>
</organism>
<keyword evidence="20" id="KW-0472">Membrane</keyword>
<reference evidence="29 30" key="1">
    <citation type="submission" date="2018-06" db="EMBL/GenBank/DDBJ databases">
        <title>Complete Genomes of Monosporascus.</title>
        <authorList>
            <person name="Robinson A.J."/>
            <person name="Natvig D.O."/>
        </authorList>
    </citation>
    <scope>NUCLEOTIDE SEQUENCE [LARGE SCALE GENOMIC DNA]</scope>
    <source>
        <strain evidence="29 30">CBS 110550</strain>
    </source>
</reference>
<dbReference type="GO" id="GO:0043130">
    <property type="term" value="F:ubiquitin binding"/>
    <property type="evidence" value="ECO:0007669"/>
    <property type="project" value="InterPro"/>
</dbReference>
<dbReference type="SUPFAM" id="SSF50465">
    <property type="entry name" value="EF-Tu/eEF-1alpha/eIF2-gamma C-terminal domain"/>
    <property type="match status" value="1"/>
</dbReference>
<dbReference type="Pfam" id="PF00790">
    <property type="entry name" value="VHS"/>
    <property type="match status" value="1"/>
</dbReference>
<dbReference type="PRINTS" id="PR00315">
    <property type="entry name" value="ELONGATNFCT"/>
</dbReference>
<feature type="region of interest" description="Disordered" evidence="25">
    <location>
        <begin position="1169"/>
        <end position="1200"/>
    </location>
</feature>
<gene>
    <name evidence="29" type="ORF">DL764_008041</name>
</gene>
<evidence type="ECO:0000256" key="3">
    <source>
        <dbReference type="ARBA" id="ARBA00004496"/>
    </source>
</evidence>
<feature type="compositionally biased region" description="Pro residues" evidence="25">
    <location>
        <begin position="467"/>
        <end position="476"/>
    </location>
</feature>
<dbReference type="Pfam" id="PF21356">
    <property type="entry name" value="Vps27_GAT-like"/>
    <property type="match status" value="1"/>
</dbReference>
<feature type="region of interest" description="Disordered" evidence="25">
    <location>
        <begin position="287"/>
        <end position="324"/>
    </location>
</feature>
<keyword evidence="19" id="KW-0342">GTP-binding</keyword>
<dbReference type="CDD" id="cd01883">
    <property type="entry name" value="EF1_alpha"/>
    <property type="match status" value="1"/>
</dbReference>
<dbReference type="GO" id="GO:0005829">
    <property type="term" value="C:cytosol"/>
    <property type="evidence" value="ECO:0007669"/>
    <property type="project" value="GOC"/>
</dbReference>
<dbReference type="Pfam" id="PF00009">
    <property type="entry name" value="GTP_EFTU"/>
    <property type="match status" value="1"/>
</dbReference>
<feature type="compositionally biased region" description="Low complexity" evidence="25">
    <location>
        <begin position="645"/>
        <end position="654"/>
    </location>
</feature>
<keyword evidence="14 24" id="KW-0863">Zinc-finger</keyword>
<keyword evidence="18" id="KW-0648">Protein biosynthesis</keyword>
<keyword evidence="17" id="KW-0810">Translation regulation</keyword>
<comment type="subunit">
    <text evidence="22">Component of the Dom34-Hbs1 complex, also named Pelota-HBS1L complex, composed of dom34 and hbs1.</text>
</comment>
<dbReference type="InterPro" id="IPR009001">
    <property type="entry name" value="Transl_elong_EF1A/Init_IF2_C"/>
</dbReference>
<feature type="compositionally biased region" description="Pro residues" evidence="25">
    <location>
        <begin position="679"/>
        <end position="700"/>
    </location>
</feature>
<comment type="function">
    <text evidence="1">Component of the ESCRT-0 complex which is the sorting receptor for ubiquitinated cargo proteins at the multivesicular body (MVB) and recruits ESCRT-I to the MVB outer membrane.</text>
</comment>
<evidence type="ECO:0000256" key="8">
    <source>
        <dbReference type="ARBA" id="ARBA00022490"/>
    </source>
</evidence>
<evidence type="ECO:0000256" key="25">
    <source>
        <dbReference type="SAM" id="MobiDB-lite"/>
    </source>
</evidence>
<evidence type="ECO:0000256" key="6">
    <source>
        <dbReference type="ARBA" id="ARBA00011446"/>
    </source>
</evidence>
<feature type="compositionally biased region" description="Polar residues" evidence="25">
    <location>
        <begin position="295"/>
        <end position="315"/>
    </location>
</feature>
<dbReference type="GO" id="GO:0006417">
    <property type="term" value="P:regulation of translation"/>
    <property type="evidence" value="ECO:0007669"/>
    <property type="project" value="UniProtKB-KW"/>
</dbReference>
<dbReference type="InterPro" id="IPR049425">
    <property type="entry name" value="Vps27_GAT-like"/>
</dbReference>
<dbReference type="PROSITE" id="PS50179">
    <property type="entry name" value="VHS"/>
    <property type="match status" value="1"/>
</dbReference>
<dbReference type="FunFam" id="3.30.40.10:FF:000161">
    <property type="entry name" value="Vacuolar protein sorting-associated protein 27"/>
    <property type="match status" value="1"/>
</dbReference>
<comment type="catalytic activity">
    <reaction evidence="21">
        <text>GTP + H2O = GDP + phosphate + H(+)</text>
        <dbReference type="Rhea" id="RHEA:19669"/>
        <dbReference type="ChEBI" id="CHEBI:15377"/>
        <dbReference type="ChEBI" id="CHEBI:15378"/>
        <dbReference type="ChEBI" id="CHEBI:37565"/>
        <dbReference type="ChEBI" id="CHEBI:43474"/>
        <dbReference type="ChEBI" id="CHEBI:58189"/>
    </reaction>
    <physiologicalReaction direction="left-to-right" evidence="21">
        <dbReference type="Rhea" id="RHEA:19670"/>
    </physiologicalReaction>
</comment>
<dbReference type="GO" id="GO:0033565">
    <property type="term" value="C:ESCRT-0 complex"/>
    <property type="evidence" value="ECO:0007669"/>
    <property type="project" value="TreeGrafter"/>
</dbReference>
<accession>A0A4Q4T199</accession>
<keyword evidence="12" id="KW-0967">Endosome</keyword>
<comment type="subunit">
    <text evidence="6">Component of the ESCRT-0 complex composed of HSE1 and VPS27.</text>
</comment>
<evidence type="ECO:0000256" key="7">
    <source>
        <dbReference type="ARBA" id="ARBA00017753"/>
    </source>
</evidence>
<dbReference type="Gene3D" id="6.10.140.100">
    <property type="match status" value="1"/>
</dbReference>
<dbReference type="FunFam" id="2.40.30.10:FF:000020">
    <property type="entry name" value="Translation elongation factor EF-1"/>
    <property type="match status" value="1"/>
</dbReference>
<evidence type="ECO:0000256" key="13">
    <source>
        <dbReference type="ARBA" id="ARBA00022768"/>
    </source>
</evidence>
<proteinExistence type="inferred from homology"/>
<dbReference type="GO" id="GO:0002184">
    <property type="term" value="P:cytoplasmic translational termination"/>
    <property type="evidence" value="ECO:0007669"/>
    <property type="project" value="UniProtKB-ARBA"/>
</dbReference>
<dbReference type="InterPro" id="IPR002014">
    <property type="entry name" value="VHS_dom"/>
</dbReference>
<evidence type="ECO:0000256" key="16">
    <source>
        <dbReference type="ARBA" id="ARBA00022833"/>
    </source>
</evidence>
<dbReference type="PROSITE" id="PS00301">
    <property type="entry name" value="G_TR_1"/>
    <property type="match status" value="1"/>
</dbReference>
<dbReference type="SMART" id="SM00064">
    <property type="entry name" value="FYVE"/>
    <property type="match status" value="1"/>
</dbReference>
<evidence type="ECO:0000256" key="18">
    <source>
        <dbReference type="ARBA" id="ARBA00022917"/>
    </source>
</evidence>
<dbReference type="SMART" id="SM00288">
    <property type="entry name" value="VHS"/>
    <property type="match status" value="1"/>
</dbReference>
<evidence type="ECO:0000256" key="2">
    <source>
        <dbReference type="ARBA" id="ARBA00004125"/>
    </source>
</evidence>
<dbReference type="InterPro" id="IPR003903">
    <property type="entry name" value="UIM_dom"/>
</dbReference>
<feature type="compositionally biased region" description="Polar residues" evidence="25">
    <location>
        <begin position="627"/>
        <end position="640"/>
    </location>
</feature>
<dbReference type="GO" id="GO:1990533">
    <property type="term" value="C:Dom34-Hbs1 complex"/>
    <property type="evidence" value="ECO:0007669"/>
    <property type="project" value="UniProtKB-ARBA"/>
</dbReference>
<dbReference type="InterPro" id="IPR008942">
    <property type="entry name" value="ENTH_VHS"/>
</dbReference>
<dbReference type="CDD" id="cd21385">
    <property type="entry name" value="GAT_Vps27"/>
    <property type="match status" value="1"/>
</dbReference>
<dbReference type="PROSITE" id="PS50330">
    <property type="entry name" value="UIM"/>
    <property type="match status" value="2"/>
</dbReference>
<feature type="compositionally biased region" description="Polar residues" evidence="25">
    <location>
        <begin position="238"/>
        <end position="260"/>
    </location>
</feature>
<evidence type="ECO:0000256" key="4">
    <source>
        <dbReference type="ARBA" id="ARBA00007249"/>
    </source>
</evidence>
<keyword evidence="16" id="KW-0862">Zinc</keyword>
<dbReference type="InterPro" id="IPR000795">
    <property type="entry name" value="T_Tr_GTP-bd_dom"/>
</dbReference>
<evidence type="ECO:0000256" key="23">
    <source>
        <dbReference type="ARBA" id="ARBA00074866"/>
    </source>
</evidence>
<dbReference type="InterPro" id="IPR013083">
    <property type="entry name" value="Znf_RING/FYVE/PHD"/>
</dbReference>
<feature type="region of interest" description="Disordered" evidence="25">
    <location>
        <begin position="949"/>
        <end position="968"/>
    </location>
</feature>
<dbReference type="FunFam" id="1.20.5.1940:FF:000001">
    <property type="entry name" value="Vacuolar protein sorting-associated protein 27"/>
    <property type="match status" value="1"/>
</dbReference>
<keyword evidence="9" id="KW-0479">Metal-binding</keyword>